<proteinExistence type="predicted"/>
<evidence type="ECO:0000313" key="1">
    <source>
        <dbReference type="Proteomes" id="UP000887574"/>
    </source>
</evidence>
<dbReference type="Proteomes" id="UP000887574">
    <property type="component" value="Unplaced"/>
</dbReference>
<keyword evidence="1" id="KW-1185">Reference proteome</keyword>
<name>A0A915DG89_9BILA</name>
<dbReference type="WBParaSite" id="jg1955">
    <property type="protein sequence ID" value="jg1955"/>
    <property type="gene ID" value="jg1955"/>
</dbReference>
<accession>A0A915DG89</accession>
<protein>
    <submittedName>
        <fullName evidence="2">Uncharacterized protein</fullName>
    </submittedName>
</protein>
<sequence>MSCCQAVNIECASDVCTYPPPAWSSPPIELCEGKFINELSSATLMVRTTDSAAMMLEFLASMACAKTFAMESSPTLGQSCIRYLQIQGG</sequence>
<organism evidence="1 2">
    <name type="scientific">Ditylenchus dipsaci</name>
    <dbReference type="NCBI Taxonomy" id="166011"/>
    <lineage>
        <taxon>Eukaryota</taxon>
        <taxon>Metazoa</taxon>
        <taxon>Ecdysozoa</taxon>
        <taxon>Nematoda</taxon>
        <taxon>Chromadorea</taxon>
        <taxon>Rhabditida</taxon>
        <taxon>Tylenchina</taxon>
        <taxon>Tylenchomorpha</taxon>
        <taxon>Sphaerularioidea</taxon>
        <taxon>Anguinidae</taxon>
        <taxon>Anguininae</taxon>
        <taxon>Ditylenchus</taxon>
    </lineage>
</organism>
<dbReference type="AlphaFoldDB" id="A0A915DG89"/>
<reference evidence="2" key="1">
    <citation type="submission" date="2022-11" db="UniProtKB">
        <authorList>
            <consortium name="WormBaseParasite"/>
        </authorList>
    </citation>
    <scope>IDENTIFICATION</scope>
</reference>
<evidence type="ECO:0000313" key="2">
    <source>
        <dbReference type="WBParaSite" id="jg1955"/>
    </source>
</evidence>